<dbReference type="InterPro" id="IPR014757">
    <property type="entry name" value="Tscrpt_reg_IclR_C"/>
</dbReference>
<evidence type="ECO:0000259" key="7">
    <source>
        <dbReference type="PROSITE" id="PS51078"/>
    </source>
</evidence>
<organism evidence="8 9">
    <name type="scientific">Alteribacter lacisalsi</name>
    <dbReference type="NCBI Taxonomy" id="2045244"/>
    <lineage>
        <taxon>Bacteria</taxon>
        <taxon>Bacillati</taxon>
        <taxon>Bacillota</taxon>
        <taxon>Bacilli</taxon>
        <taxon>Bacillales</taxon>
        <taxon>Bacillaceae</taxon>
        <taxon>Alteribacter</taxon>
    </lineage>
</organism>
<evidence type="ECO:0000256" key="5">
    <source>
        <dbReference type="ARBA" id="ARBA00070406"/>
    </source>
</evidence>
<dbReference type="InterPro" id="IPR029016">
    <property type="entry name" value="GAF-like_dom_sf"/>
</dbReference>
<dbReference type="AlphaFoldDB" id="A0A2W0HGJ2"/>
<feature type="domain" description="HTH iclR-type" evidence="6">
    <location>
        <begin position="2"/>
        <end position="64"/>
    </location>
</feature>
<dbReference type="OrthoDB" id="9791752at2"/>
<dbReference type="Gene3D" id="1.10.10.10">
    <property type="entry name" value="Winged helix-like DNA-binding domain superfamily/Winged helix DNA-binding domain"/>
    <property type="match status" value="1"/>
</dbReference>
<dbReference type="Gene3D" id="3.30.450.40">
    <property type="match status" value="1"/>
</dbReference>
<dbReference type="InterPro" id="IPR036390">
    <property type="entry name" value="WH_DNA-bd_sf"/>
</dbReference>
<dbReference type="PANTHER" id="PTHR30136">
    <property type="entry name" value="HELIX-TURN-HELIX TRANSCRIPTIONAL REGULATOR, ICLR FAMILY"/>
    <property type="match status" value="1"/>
</dbReference>
<proteinExistence type="predicted"/>
<evidence type="ECO:0000259" key="6">
    <source>
        <dbReference type="PROSITE" id="PS51077"/>
    </source>
</evidence>
<dbReference type="EMBL" id="PDOF01000003">
    <property type="protein sequence ID" value="PYZ95919.1"/>
    <property type="molecule type" value="Genomic_DNA"/>
</dbReference>
<evidence type="ECO:0000313" key="9">
    <source>
        <dbReference type="Proteomes" id="UP000248066"/>
    </source>
</evidence>
<comment type="function">
    <text evidence="4">May be an activator protein for the gylABX operon.</text>
</comment>
<evidence type="ECO:0000313" key="8">
    <source>
        <dbReference type="EMBL" id="PYZ95919.1"/>
    </source>
</evidence>
<dbReference type="Pfam" id="PF09339">
    <property type="entry name" value="HTH_IclR"/>
    <property type="match status" value="1"/>
</dbReference>
<dbReference type="SUPFAM" id="SSF55781">
    <property type="entry name" value="GAF domain-like"/>
    <property type="match status" value="1"/>
</dbReference>
<keyword evidence="2" id="KW-0238">DNA-binding</keyword>
<keyword evidence="1" id="KW-0805">Transcription regulation</keyword>
<accession>A0A2W0HGJ2</accession>
<dbReference type="Proteomes" id="UP000248066">
    <property type="component" value="Unassembled WGS sequence"/>
</dbReference>
<evidence type="ECO:0000256" key="3">
    <source>
        <dbReference type="ARBA" id="ARBA00023163"/>
    </source>
</evidence>
<dbReference type="PANTHER" id="PTHR30136:SF24">
    <property type="entry name" value="HTH-TYPE TRANSCRIPTIONAL REPRESSOR ALLR"/>
    <property type="match status" value="1"/>
</dbReference>
<keyword evidence="9" id="KW-1185">Reference proteome</keyword>
<protein>
    <recommendedName>
        <fullName evidence="5">Glycerol operon regulatory protein</fullName>
    </recommendedName>
</protein>
<gene>
    <name evidence="8" type="ORF">CR205_16200</name>
</gene>
<dbReference type="GO" id="GO:0045892">
    <property type="term" value="P:negative regulation of DNA-templated transcription"/>
    <property type="evidence" value="ECO:0007669"/>
    <property type="project" value="TreeGrafter"/>
</dbReference>
<dbReference type="SMART" id="SM00346">
    <property type="entry name" value="HTH_ICLR"/>
    <property type="match status" value="1"/>
</dbReference>
<dbReference type="GO" id="GO:0003677">
    <property type="term" value="F:DNA binding"/>
    <property type="evidence" value="ECO:0007669"/>
    <property type="project" value="UniProtKB-KW"/>
</dbReference>
<evidence type="ECO:0000256" key="2">
    <source>
        <dbReference type="ARBA" id="ARBA00023125"/>
    </source>
</evidence>
<dbReference type="GO" id="GO:0003700">
    <property type="term" value="F:DNA-binding transcription factor activity"/>
    <property type="evidence" value="ECO:0007669"/>
    <property type="project" value="TreeGrafter"/>
</dbReference>
<evidence type="ECO:0000256" key="4">
    <source>
        <dbReference type="ARBA" id="ARBA00058938"/>
    </source>
</evidence>
<feature type="domain" description="IclR-ED" evidence="7">
    <location>
        <begin position="65"/>
        <end position="249"/>
    </location>
</feature>
<comment type="caution">
    <text evidence="8">The sequence shown here is derived from an EMBL/GenBank/DDBJ whole genome shotgun (WGS) entry which is preliminary data.</text>
</comment>
<dbReference type="PROSITE" id="PS51077">
    <property type="entry name" value="HTH_ICLR"/>
    <property type="match status" value="1"/>
</dbReference>
<dbReference type="InterPro" id="IPR050707">
    <property type="entry name" value="HTH_MetabolicPath_Reg"/>
</dbReference>
<reference evidence="8 9" key="1">
    <citation type="submission" date="2017-10" db="EMBL/GenBank/DDBJ databases">
        <title>Bacillus sp. nov., a halophilic bacterium isolated from a Yangshapao Lake.</title>
        <authorList>
            <person name="Wang H."/>
        </authorList>
    </citation>
    <scope>NUCLEOTIDE SEQUENCE [LARGE SCALE GENOMIC DNA]</scope>
    <source>
        <strain evidence="8 9">YSP-3</strain>
    </source>
</reference>
<evidence type="ECO:0000256" key="1">
    <source>
        <dbReference type="ARBA" id="ARBA00023015"/>
    </source>
</evidence>
<dbReference type="Pfam" id="PF01614">
    <property type="entry name" value="IclR_C"/>
    <property type="match status" value="1"/>
</dbReference>
<dbReference type="PROSITE" id="PS51078">
    <property type="entry name" value="ICLR_ED"/>
    <property type="match status" value="1"/>
</dbReference>
<dbReference type="SUPFAM" id="SSF46785">
    <property type="entry name" value="Winged helix' DNA-binding domain"/>
    <property type="match status" value="1"/>
</dbReference>
<name>A0A2W0HGJ2_9BACI</name>
<dbReference type="InterPro" id="IPR036388">
    <property type="entry name" value="WH-like_DNA-bd_sf"/>
</dbReference>
<keyword evidence="3" id="KW-0804">Transcription</keyword>
<dbReference type="RefSeq" id="WP_110521196.1">
    <property type="nucleotide sequence ID" value="NZ_PDOF01000003.1"/>
</dbReference>
<dbReference type="InterPro" id="IPR005471">
    <property type="entry name" value="Tscrpt_reg_IclR_N"/>
</dbReference>
<sequence length="251" mass="28419">MVQSVDRALEILEHLKKAPDGLGITELSNKLGTAKSTVHRLVKTLQKHDYVKTGRTDGIYELGLKFLEMNHTVVENLDIVSLANPILRELTKETSEITHLVMLDDMELVYIDKVEANATTIRIYSQTGKRAPIHCTGVGKAIAAYFSPEEYERYFARTEMKRFTPYTITTKEDFLKETALIRKNGYAMDNEEHEEGIRCVAAPIFEHNGIVRHAISMTGPVSRMSDERLEKIIPMIKEAAMTISRKLGYSS</sequence>
<dbReference type="FunFam" id="1.10.10.10:FF:000056">
    <property type="entry name" value="IclR family transcriptional regulator"/>
    <property type="match status" value="1"/>
</dbReference>